<proteinExistence type="predicted"/>
<evidence type="ECO:0008006" key="3">
    <source>
        <dbReference type="Google" id="ProtNLM"/>
    </source>
</evidence>
<dbReference type="EMBL" id="UOFU01000254">
    <property type="protein sequence ID" value="VAX02195.1"/>
    <property type="molecule type" value="Genomic_DNA"/>
</dbReference>
<evidence type="ECO:0000313" key="2">
    <source>
        <dbReference type="EMBL" id="VAX02195.1"/>
    </source>
</evidence>
<accession>A0A3B1B7A2</accession>
<evidence type="ECO:0000256" key="1">
    <source>
        <dbReference type="SAM" id="MobiDB-lite"/>
    </source>
</evidence>
<sequence>MGKGRLGIAIIGLSALLSTATIFADATITLRGIDDAKQTLIQVRNGVVRMGEQGDPEYSLYDQTRDVLIAVDGRHGTYMEFDQAMLQKMSAQMAGMQGMIAEQMQNMPPEQRAMMEAQMGGMMGLPPADAAPGKKLQAESRGGKTVGGVSCQSYALFDGARKVADVCMAKAGDIAISAEDYATLMAMMDFTRDMTQATSMMGEPADPLMMSDVQGVPLEMKGSADGDNFTLGSVSQGRLDAGLFEAYKALRKQDPMQDAMRGGMPDGMSDHMMDSHP</sequence>
<gene>
    <name evidence="2" type="ORF">MNBD_GAMMA20-2227</name>
</gene>
<reference evidence="2" key="1">
    <citation type="submission" date="2018-06" db="EMBL/GenBank/DDBJ databases">
        <authorList>
            <person name="Zhirakovskaya E."/>
        </authorList>
    </citation>
    <scope>NUCLEOTIDE SEQUENCE</scope>
</reference>
<name>A0A3B1B7A2_9ZZZZ</name>
<protein>
    <recommendedName>
        <fullName evidence="3">DUF4412 domain-containing protein</fullName>
    </recommendedName>
</protein>
<feature type="region of interest" description="Disordered" evidence="1">
    <location>
        <begin position="257"/>
        <end position="277"/>
    </location>
</feature>
<feature type="compositionally biased region" description="Basic and acidic residues" evidence="1">
    <location>
        <begin position="268"/>
        <end position="277"/>
    </location>
</feature>
<organism evidence="2">
    <name type="scientific">hydrothermal vent metagenome</name>
    <dbReference type="NCBI Taxonomy" id="652676"/>
    <lineage>
        <taxon>unclassified sequences</taxon>
        <taxon>metagenomes</taxon>
        <taxon>ecological metagenomes</taxon>
    </lineage>
</organism>
<dbReference type="AlphaFoldDB" id="A0A3B1B7A2"/>